<evidence type="ECO:0000256" key="2">
    <source>
        <dbReference type="SAM" id="SignalP"/>
    </source>
</evidence>
<evidence type="ECO:0000256" key="1">
    <source>
        <dbReference type="SAM" id="Phobius"/>
    </source>
</evidence>
<dbReference type="PANTHER" id="PTHR31186:SF1">
    <property type="entry name" value="MODULATOR OF SMOOTHENED PROTEIN"/>
    <property type="match status" value="1"/>
</dbReference>
<dbReference type="Proteomes" id="UP000887568">
    <property type="component" value="Unplaced"/>
</dbReference>
<dbReference type="OrthoDB" id="8768722at2759"/>
<name>A0A914B0C9_PATMI</name>
<dbReference type="OMA" id="FIFKVCP"/>
<dbReference type="GeneID" id="119738243"/>
<dbReference type="EnsemblMetazoa" id="XM_038213038.1">
    <property type="protein sequence ID" value="XP_038068966.1"/>
    <property type="gene ID" value="LOC119738243"/>
</dbReference>
<proteinExistence type="predicted"/>
<keyword evidence="1" id="KW-1133">Transmembrane helix</keyword>
<feature type="transmembrane region" description="Helical" evidence="1">
    <location>
        <begin position="68"/>
        <end position="90"/>
    </location>
</feature>
<keyword evidence="4" id="KW-1185">Reference proteome</keyword>
<dbReference type="PANTHER" id="PTHR31186">
    <property type="entry name" value="MODULATOR OF SMOOTHENED PROTEIN"/>
    <property type="match status" value="1"/>
</dbReference>
<feature type="chain" id="PRO_5037712176" evidence="2">
    <location>
        <begin position="20"/>
        <end position="169"/>
    </location>
</feature>
<evidence type="ECO:0000313" key="4">
    <source>
        <dbReference type="Proteomes" id="UP000887568"/>
    </source>
</evidence>
<organism evidence="3 4">
    <name type="scientific">Patiria miniata</name>
    <name type="common">Bat star</name>
    <name type="synonym">Asterina miniata</name>
    <dbReference type="NCBI Taxonomy" id="46514"/>
    <lineage>
        <taxon>Eukaryota</taxon>
        <taxon>Metazoa</taxon>
        <taxon>Echinodermata</taxon>
        <taxon>Eleutherozoa</taxon>
        <taxon>Asterozoa</taxon>
        <taxon>Asteroidea</taxon>
        <taxon>Valvatacea</taxon>
        <taxon>Valvatida</taxon>
        <taxon>Asterinidae</taxon>
        <taxon>Patiria</taxon>
    </lineage>
</organism>
<sequence>MEKLVVISGLLFFLADVFAVASLANPEWVISDDASAGNFKIGLMSQCLTIFGRDPVCLAPNLSPEWEATLVFIVLGILCLTTTCGLLALSLKKTKALKYARWVAFSAMIFFCVAALIFPVGFYVDEIGGQPYKLPTTVKVGSSYVMFILAIFLTIISELFAGKICLPRL</sequence>
<dbReference type="AlphaFoldDB" id="A0A914B0C9"/>
<dbReference type="GO" id="GO:0060170">
    <property type="term" value="C:ciliary membrane"/>
    <property type="evidence" value="ECO:0007669"/>
    <property type="project" value="TreeGrafter"/>
</dbReference>
<feature type="transmembrane region" description="Helical" evidence="1">
    <location>
        <begin position="102"/>
        <end position="124"/>
    </location>
</feature>
<dbReference type="Gene3D" id="1.20.140.150">
    <property type="match status" value="1"/>
</dbReference>
<keyword evidence="2" id="KW-0732">Signal</keyword>
<dbReference type="GO" id="GO:0005794">
    <property type="term" value="C:Golgi apparatus"/>
    <property type="evidence" value="ECO:0007669"/>
    <property type="project" value="TreeGrafter"/>
</dbReference>
<evidence type="ECO:0000313" key="3">
    <source>
        <dbReference type="EnsemblMetazoa" id="XP_038068966.1"/>
    </source>
</evidence>
<accession>A0A914B0C9</accession>
<keyword evidence="1" id="KW-0812">Transmembrane</keyword>
<dbReference type="RefSeq" id="XP_038068966.1">
    <property type="nucleotide sequence ID" value="XM_038213038.1"/>
</dbReference>
<feature type="signal peptide" evidence="2">
    <location>
        <begin position="1"/>
        <end position="19"/>
    </location>
</feature>
<feature type="transmembrane region" description="Helical" evidence="1">
    <location>
        <begin position="144"/>
        <end position="166"/>
    </location>
</feature>
<reference evidence="3" key="1">
    <citation type="submission" date="2022-11" db="UniProtKB">
        <authorList>
            <consortium name="EnsemblMetazoa"/>
        </authorList>
    </citation>
    <scope>IDENTIFICATION</scope>
</reference>
<dbReference type="GO" id="GO:0045879">
    <property type="term" value="P:negative regulation of smoothened signaling pathway"/>
    <property type="evidence" value="ECO:0007669"/>
    <property type="project" value="TreeGrafter"/>
</dbReference>
<dbReference type="InterPro" id="IPR037663">
    <property type="entry name" value="Mosmo"/>
</dbReference>
<dbReference type="Pfam" id="PF18800">
    <property type="entry name" value="Atthog"/>
    <property type="match status" value="1"/>
</dbReference>
<protein>
    <submittedName>
        <fullName evidence="3">Uncharacterized protein</fullName>
    </submittedName>
</protein>
<keyword evidence="1" id="KW-0472">Membrane</keyword>
<dbReference type="FunFam" id="1.20.140.150:FF:000006">
    <property type="entry name" value="uncharacterized protein C16orf52 homolog"/>
    <property type="match status" value="1"/>
</dbReference>